<dbReference type="InterPro" id="IPR004520">
    <property type="entry name" value="GTPase_MnmE"/>
</dbReference>
<comment type="subunit">
    <text evidence="10">Homodimer. Heterotetramer of two MnmE and two MnmG subunits.</text>
</comment>
<dbReference type="OrthoDB" id="9805918at2"/>
<dbReference type="GO" id="GO:0003924">
    <property type="term" value="F:GTPase activity"/>
    <property type="evidence" value="ECO:0007669"/>
    <property type="project" value="UniProtKB-UniRule"/>
</dbReference>
<dbReference type="EC" id="3.6.-.-" evidence="10"/>
<dbReference type="Gene3D" id="3.30.1360.120">
    <property type="entry name" value="Probable tRNA modification gtpase trme, domain 1"/>
    <property type="match status" value="1"/>
</dbReference>
<evidence type="ECO:0000256" key="9">
    <source>
        <dbReference type="ARBA" id="ARBA00023134"/>
    </source>
</evidence>
<feature type="binding site" evidence="10">
    <location>
        <position position="87"/>
    </location>
    <ligand>
        <name>(6S)-5-formyl-5,6,7,8-tetrahydrofolate</name>
        <dbReference type="ChEBI" id="CHEBI:57457"/>
    </ligand>
</feature>
<dbReference type="InterPro" id="IPR031168">
    <property type="entry name" value="G_TrmE"/>
</dbReference>
<dbReference type="Gene3D" id="1.20.120.430">
    <property type="entry name" value="tRNA modification GTPase MnmE domain 2"/>
    <property type="match status" value="1"/>
</dbReference>
<proteinExistence type="inferred from homology"/>
<keyword evidence="8 10" id="KW-0630">Potassium</keyword>
<feature type="binding site" evidence="10">
    <location>
        <position position="232"/>
    </location>
    <ligand>
        <name>K(+)</name>
        <dbReference type="ChEBI" id="CHEBI:29103"/>
    </ligand>
</feature>
<comment type="function">
    <text evidence="10">Exhibits a very high intrinsic GTPase hydrolysis rate. Involved in the addition of a carboxymethylaminomethyl (cmnm) group at the wobble position (U34) of certain tRNAs, forming tRNA-cmnm(5)s(2)U34.</text>
</comment>
<reference evidence="13 14" key="1">
    <citation type="submission" date="2017-02" db="EMBL/GenBank/DDBJ databases">
        <authorList>
            <person name="Peterson S.W."/>
        </authorList>
    </citation>
    <scope>NUCLEOTIDE SEQUENCE [LARGE SCALE GENOMIC DNA]</scope>
    <source>
        <strain evidence="13 14">ATCC 17233</strain>
    </source>
</reference>
<dbReference type="Proteomes" id="UP000189857">
    <property type="component" value="Unassembled WGS sequence"/>
</dbReference>
<dbReference type="Pfam" id="PF12631">
    <property type="entry name" value="MnmE_helical"/>
    <property type="match status" value="1"/>
</dbReference>
<dbReference type="EMBL" id="FUXA01000008">
    <property type="protein sequence ID" value="SJZ72837.1"/>
    <property type="molecule type" value="Genomic_DNA"/>
</dbReference>
<dbReference type="SUPFAM" id="SSF52540">
    <property type="entry name" value="P-loop containing nucleoside triphosphate hydrolases"/>
    <property type="match status" value="1"/>
</dbReference>
<dbReference type="AlphaFoldDB" id="A0A1T4N1E2"/>
<sequence>MTVKDTICAIATGMGGSGIGIIRVSGNEAISICDRIFSGKKKIADMETYTAAFGNIVDKSDKEKILDEVVVLLMRAPRSYTTEDTVELDCHGNSFLLRKVLELLIREGARIAEPGEFTKRAYMGGRIDMTEAEAVMDMINAEGNAALSASVNQLKGSLRNKITELREGIIYDTAYIESALDDPENYSLDGFSERLEKKVDDSINEIDRLLKTYDDGRILKEGIRTVIVGKPNVGKSSILNMILEEDRAIVTNIEGTTRDTLEEYIHLNGVHLKLIDTAGIRDTSDVVEKIGVEKACENIDKADLVLFIVDGARELDENDERIIKHFSDKTVITIINKDDLERVADTSKLQELLKEAGCVPRILTVSAKEKAGREELSSLISELFIKGEAHYNDQIIISRERHKEALSDAFAALKRVKDSIQDGAPEDFYTIDLMAAYESLGLVIGETLEDDLADKIFSEFCMGK</sequence>
<evidence type="ECO:0000256" key="5">
    <source>
        <dbReference type="ARBA" id="ARBA00022741"/>
    </source>
</evidence>
<dbReference type="NCBIfam" id="TIGR00450">
    <property type="entry name" value="mnmE_trmE_thdF"/>
    <property type="match status" value="1"/>
</dbReference>
<comment type="similarity">
    <text evidence="1 10 11">Belongs to the TRAFAC class TrmE-Era-EngA-EngB-Septin-like GTPase superfamily. TrmE GTPase family.</text>
</comment>
<dbReference type="PROSITE" id="PS51709">
    <property type="entry name" value="G_TRME"/>
    <property type="match status" value="1"/>
</dbReference>
<dbReference type="Pfam" id="PF01926">
    <property type="entry name" value="MMR_HSR1"/>
    <property type="match status" value="1"/>
</dbReference>
<dbReference type="PANTHER" id="PTHR42714">
    <property type="entry name" value="TRNA MODIFICATION GTPASE GTPBP3"/>
    <property type="match status" value="1"/>
</dbReference>
<dbReference type="GO" id="GO:0002098">
    <property type="term" value="P:tRNA wobble uridine modification"/>
    <property type="evidence" value="ECO:0007669"/>
    <property type="project" value="TreeGrafter"/>
</dbReference>
<dbReference type="Pfam" id="PF10396">
    <property type="entry name" value="TrmE_N"/>
    <property type="match status" value="1"/>
</dbReference>
<keyword evidence="6 10" id="KW-0378">Hydrolase</keyword>
<dbReference type="HAMAP" id="MF_00379">
    <property type="entry name" value="GTPase_MnmE"/>
    <property type="match status" value="1"/>
</dbReference>
<feature type="binding site" evidence="10">
    <location>
        <position position="251"/>
    </location>
    <ligand>
        <name>K(+)</name>
        <dbReference type="ChEBI" id="CHEBI:29103"/>
    </ligand>
</feature>
<evidence type="ECO:0000313" key="14">
    <source>
        <dbReference type="Proteomes" id="UP000189857"/>
    </source>
</evidence>
<comment type="subcellular location">
    <subcellularLocation>
        <location evidence="10">Cytoplasm</location>
    </subcellularLocation>
</comment>
<evidence type="ECO:0000256" key="8">
    <source>
        <dbReference type="ARBA" id="ARBA00022958"/>
    </source>
</evidence>
<dbReference type="CDD" id="cd14858">
    <property type="entry name" value="TrmE_N"/>
    <property type="match status" value="1"/>
</dbReference>
<dbReference type="FunFam" id="3.30.1360.120:FF:000003">
    <property type="entry name" value="tRNA modification GTPase MnmE"/>
    <property type="match status" value="1"/>
</dbReference>
<dbReference type="Gene3D" id="3.40.50.300">
    <property type="entry name" value="P-loop containing nucleotide triphosphate hydrolases"/>
    <property type="match status" value="1"/>
</dbReference>
<comment type="caution">
    <text evidence="10">Lacks conserved residue(s) required for the propagation of feature annotation.</text>
</comment>
<name>A0A1T4N1E2_9FIRM</name>
<evidence type="ECO:0000256" key="3">
    <source>
        <dbReference type="ARBA" id="ARBA00022694"/>
    </source>
</evidence>
<evidence type="ECO:0000256" key="4">
    <source>
        <dbReference type="ARBA" id="ARBA00022723"/>
    </source>
</evidence>
<evidence type="ECO:0000313" key="13">
    <source>
        <dbReference type="EMBL" id="SJZ72837.1"/>
    </source>
</evidence>
<gene>
    <name evidence="10" type="primary">mnmE</name>
    <name evidence="10" type="synonym">trmE</name>
    <name evidence="13" type="ORF">SAMN02745110_01410</name>
</gene>
<dbReference type="InterPro" id="IPR006073">
    <property type="entry name" value="GTP-bd"/>
</dbReference>
<feature type="binding site" evidence="10">
    <location>
        <position position="464"/>
    </location>
    <ligand>
        <name>(6S)-5-formyl-5,6,7,8-tetrahydrofolate</name>
        <dbReference type="ChEBI" id="CHEBI:57457"/>
    </ligand>
</feature>
<evidence type="ECO:0000256" key="6">
    <source>
        <dbReference type="ARBA" id="ARBA00022801"/>
    </source>
</evidence>
<feature type="binding site" evidence="10">
    <location>
        <begin position="276"/>
        <end position="279"/>
    </location>
    <ligand>
        <name>GTP</name>
        <dbReference type="ChEBI" id="CHEBI:37565"/>
    </ligand>
</feature>
<keyword evidence="4 10" id="KW-0479">Metal-binding</keyword>
<keyword evidence="2 10" id="KW-0963">Cytoplasm</keyword>
<dbReference type="InterPro" id="IPR027266">
    <property type="entry name" value="TrmE/GcvT-like"/>
</dbReference>
<evidence type="ECO:0000256" key="2">
    <source>
        <dbReference type="ARBA" id="ARBA00022490"/>
    </source>
</evidence>
<accession>A0A1T4N1E2</accession>
<dbReference type="InterPro" id="IPR018948">
    <property type="entry name" value="GTP-bd_TrmE_N"/>
</dbReference>
<dbReference type="GO" id="GO:0046872">
    <property type="term" value="F:metal ion binding"/>
    <property type="evidence" value="ECO:0007669"/>
    <property type="project" value="UniProtKB-KW"/>
</dbReference>
<feature type="binding site" evidence="10">
    <location>
        <position position="256"/>
    </location>
    <ligand>
        <name>K(+)</name>
        <dbReference type="ChEBI" id="CHEBI:29103"/>
    </ligand>
</feature>
<dbReference type="GO" id="GO:0005829">
    <property type="term" value="C:cytosol"/>
    <property type="evidence" value="ECO:0007669"/>
    <property type="project" value="TreeGrafter"/>
</dbReference>
<dbReference type="GO" id="GO:0042802">
    <property type="term" value="F:identical protein binding"/>
    <property type="evidence" value="ECO:0007669"/>
    <property type="project" value="UniProtKB-ARBA"/>
</dbReference>
<feature type="binding site" evidence="10">
    <location>
        <position position="253"/>
    </location>
    <ligand>
        <name>K(+)</name>
        <dbReference type="ChEBI" id="CHEBI:29103"/>
    </ligand>
</feature>
<dbReference type="RefSeq" id="WP_078787249.1">
    <property type="nucleotide sequence ID" value="NZ_CACZYW010000004.1"/>
</dbReference>
<keyword evidence="9 10" id="KW-0342">GTP-binding</keyword>
<comment type="cofactor">
    <cofactor evidence="10">
        <name>K(+)</name>
        <dbReference type="ChEBI" id="CHEBI:29103"/>
    </cofactor>
    <text evidence="10">Binds 1 potassium ion per subunit.</text>
</comment>
<evidence type="ECO:0000256" key="10">
    <source>
        <dbReference type="HAMAP-Rule" id="MF_00379"/>
    </source>
</evidence>
<dbReference type="NCBIfam" id="TIGR00231">
    <property type="entry name" value="small_GTP"/>
    <property type="match status" value="1"/>
</dbReference>
<feature type="domain" description="TrmE-type G" evidence="12">
    <location>
        <begin position="222"/>
        <end position="385"/>
    </location>
</feature>
<dbReference type="InterPro" id="IPR005225">
    <property type="entry name" value="Small_GTP-bd"/>
</dbReference>
<protein>
    <recommendedName>
        <fullName evidence="10">tRNA modification GTPase MnmE</fullName>
        <ecNumber evidence="10">3.6.-.-</ecNumber>
    </recommendedName>
</protein>
<evidence type="ECO:0000256" key="1">
    <source>
        <dbReference type="ARBA" id="ARBA00011043"/>
    </source>
</evidence>
<dbReference type="InterPro" id="IPR025867">
    <property type="entry name" value="MnmE_helical"/>
</dbReference>
<feature type="binding site" evidence="10">
    <location>
        <begin position="251"/>
        <end position="257"/>
    </location>
    <ligand>
        <name>GTP</name>
        <dbReference type="ChEBI" id="CHEBI:37565"/>
    </ligand>
</feature>
<organism evidence="13 14">
    <name type="scientific">Eubacterium ruminantium</name>
    <dbReference type="NCBI Taxonomy" id="42322"/>
    <lineage>
        <taxon>Bacteria</taxon>
        <taxon>Bacillati</taxon>
        <taxon>Bacillota</taxon>
        <taxon>Clostridia</taxon>
        <taxon>Eubacteriales</taxon>
        <taxon>Eubacteriaceae</taxon>
        <taxon>Eubacterium</taxon>
    </lineage>
</organism>
<dbReference type="PANTHER" id="PTHR42714:SF2">
    <property type="entry name" value="TRNA MODIFICATION GTPASE GTPBP3, MITOCHONDRIAL"/>
    <property type="match status" value="1"/>
</dbReference>
<dbReference type="FunFam" id="3.40.50.300:FF:000494">
    <property type="entry name" value="tRNA modification GTPase MnmE"/>
    <property type="match status" value="1"/>
</dbReference>
<feature type="binding site" evidence="10">
    <location>
        <position position="126"/>
    </location>
    <ligand>
        <name>(6S)-5-formyl-5,6,7,8-tetrahydrofolate</name>
        <dbReference type="ChEBI" id="CHEBI:57457"/>
    </ligand>
</feature>
<evidence type="ECO:0000256" key="11">
    <source>
        <dbReference type="RuleBase" id="RU003313"/>
    </source>
</evidence>
<feature type="binding site" evidence="10">
    <location>
        <position position="257"/>
    </location>
    <ligand>
        <name>Mg(2+)</name>
        <dbReference type="ChEBI" id="CHEBI:18420"/>
    </ligand>
</feature>
<evidence type="ECO:0000259" key="12">
    <source>
        <dbReference type="PROSITE" id="PS51709"/>
    </source>
</evidence>
<feature type="binding site" evidence="10">
    <location>
        <position position="236"/>
    </location>
    <ligand>
        <name>Mg(2+)</name>
        <dbReference type="ChEBI" id="CHEBI:18420"/>
    </ligand>
</feature>
<feature type="binding site" evidence="10">
    <location>
        <position position="23"/>
    </location>
    <ligand>
        <name>(6S)-5-formyl-5,6,7,8-tetrahydrofolate</name>
        <dbReference type="ChEBI" id="CHEBI:57457"/>
    </ligand>
</feature>
<dbReference type="GO" id="GO:0030488">
    <property type="term" value="P:tRNA methylation"/>
    <property type="evidence" value="ECO:0007669"/>
    <property type="project" value="TreeGrafter"/>
</dbReference>
<dbReference type="CDD" id="cd04164">
    <property type="entry name" value="trmE"/>
    <property type="match status" value="1"/>
</dbReference>
<dbReference type="GO" id="GO:0005525">
    <property type="term" value="F:GTP binding"/>
    <property type="evidence" value="ECO:0007669"/>
    <property type="project" value="UniProtKB-UniRule"/>
</dbReference>
<keyword evidence="14" id="KW-1185">Reference proteome</keyword>
<keyword evidence="5 10" id="KW-0547">Nucleotide-binding</keyword>
<keyword evidence="7 10" id="KW-0460">Magnesium</keyword>
<keyword evidence="3 10" id="KW-0819">tRNA processing</keyword>
<feature type="binding site" evidence="10">
    <location>
        <begin position="232"/>
        <end position="237"/>
    </location>
    <ligand>
        <name>GTP</name>
        <dbReference type="ChEBI" id="CHEBI:37565"/>
    </ligand>
</feature>
<evidence type="ECO:0000256" key="7">
    <source>
        <dbReference type="ARBA" id="ARBA00022842"/>
    </source>
</evidence>
<dbReference type="InterPro" id="IPR027417">
    <property type="entry name" value="P-loop_NTPase"/>
</dbReference>
<dbReference type="InterPro" id="IPR027368">
    <property type="entry name" value="MnmE_dom2"/>
</dbReference>